<dbReference type="Proteomes" id="UP000530268">
    <property type="component" value="Unassembled WGS sequence"/>
</dbReference>
<dbReference type="PROSITE" id="PS51819">
    <property type="entry name" value="VOC"/>
    <property type="match status" value="1"/>
</dbReference>
<comment type="caution">
    <text evidence="2">The sequence shown here is derived from an EMBL/GenBank/DDBJ whole genome shotgun (WGS) entry which is preliminary data.</text>
</comment>
<dbReference type="EMBL" id="JACIEI010000008">
    <property type="protein sequence ID" value="MBB3994768.1"/>
    <property type="molecule type" value="Genomic_DNA"/>
</dbReference>
<evidence type="ECO:0000313" key="2">
    <source>
        <dbReference type="EMBL" id="MBB3994768.1"/>
    </source>
</evidence>
<feature type="domain" description="VOC" evidence="1">
    <location>
        <begin position="2"/>
        <end position="127"/>
    </location>
</feature>
<protein>
    <recommendedName>
        <fullName evidence="1">VOC domain-containing protein</fullName>
    </recommendedName>
</protein>
<keyword evidence="3" id="KW-1185">Reference proteome</keyword>
<name>A0A7W6EAR8_9RHOB</name>
<gene>
    <name evidence="2" type="ORF">GGR95_002417</name>
</gene>
<reference evidence="2 3" key="1">
    <citation type="submission" date="2020-08" db="EMBL/GenBank/DDBJ databases">
        <title>Genomic Encyclopedia of Type Strains, Phase IV (KMG-IV): sequencing the most valuable type-strain genomes for metagenomic binning, comparative biology and taxonomic classification.</title>
        <authorList>
            <person name="Goeker M."/>
        </authorList>
    </citation>
    <scope>NUCLEOTIDE SEQUENCE [LARGE SCALE GENOMIC DNA]</scope>
    <source>
        <strain evidence="2 3">DSM 102234</strain>
    </source>
</reference>
<proteinExistence type="predicted"/>
<dbReference type="CDD" id="cd08357">
    <property type="entry name" value="VOC_like"/>
    <property type="match status" value="1"/>
</dbReference>
<dbReference type="Pfam" id="PF00903">
    <property type="entry name" value="Glyoxalase"/>
    <property type="match status" value="1"/>
</dbReference>
<dbReference type="PANTHER" id="PTHR39434">
    <property type="match status" value="1"/>
</dbReference>
<evidence type="ECO:0000259" key="1">
    <source>
        <dbReference type="PROSITE" id="PS51819"/>
    </source>
</evidence>
<accession>A0A7W6EAR8</accession>
<dbReference type="InterPro" id="IPR004360">
    <property type="entry name" value="Glyas_Fos-R_dOase_dom"/>
</dbReference>
<organism evidence="2 3">
    <name type="scientific">Sulfitobacter undariae</name>
    <dbReference type="NCBI Taxonomy" id="1563671"/>
    <lineage>
        <taxon>Bacteria</taxon>
        <taxon>Pseudomonadati</taxon>
        <taxon>Pseudomonadota</taxon>
        <taxon>Alphaproteobacteria</taxon>
        <taxon>Rhodobacterales</taxon>
        <taxon>Roseobacteraceae</taxon>
        <taxon>Sulfitobacter</taxon>
    </lineage>
</organism>
<sequence length="136" mass="15037">MSIFHFAFNVLDLDQTRAFYGGLLQCEEGRSTQTWVDFDFFGHQLSCHLGTPISVAATGLVGDHKVPMPHFGVVLPYAEWRILADRLIAQGVDFVLEPQTRFPGEPGEQSTMFFMDPSGNPVEVKGLADMNGAFAK</sequence>
<dbReference type="SUPFAM" id="SSF54593">
    <property type="entry name" value="Glyoxalase/Bleomycin resistance protein/Dihydroxybiphenyl dioxygenase"/>
    <property type="match status" value="1"/>
</dbReference>
<dbReference type="AlphaFoldDB" id="A0A7W6EAR8"/>
<dbReference type="RefSeq" id="WP_184566079.1">
    <property type="nucleotide sequence ID" value="NZ_JACIEI010000008.1"/>
</dbReference>
<dbReference type="InterPro" id="IPR029068">
    <property type="entry name" value="Glyas_Bleomycin-R_OHBP_Dase"/>
</dbReference>
<dbReference type="PANTHER" id="PTHR39434:SF1">
    <property type="entry name" value="VOC DOMAIN-CONTAINING PROTEIN"/>
    <property type="match status" value="1"/>
</dbReference>
<dbReference type="Gene3D" id="3.10.180.10">
    <property type="entry name" value="2,3-Dihydroxybiphenyl 1,2-Dioxygenase, domain 1"/>
    <property type="match status" value="1"/>
</dbReference>
<dbReference type="InterPro" id="IPR037523">
    <property type="entry name" value="VOC_core"/>
</dbReference>
<evidence type="ECO:0000313" key="3">
    <source>
        <dbReference type="Proteomes" id="UP000530268"/>
    </source>
</evidence>